<dbReference type="AlphaFoldDB" id="A0ABD3D2Y9"/>
<reference evidence="4" key="1">
    <citation type="journal article" date="2024" name="IScience">
        <title>Strigolactones Initiate the Formation of Haustorium-like Structures in Castilleja.</title>
        <authorList>
            <person name="Buerger M."/>
            <person name="Peterson D."/>
            <person name="Chory J."/>
        </authorList>
    </citation>
    <scope>NUCLEOTIDE SEQUENCE [LARGE SCALE GENOMIC DNA]</scope>
</reference>
<proteinExistence type="predicted"/>
<protein>
    <submittedName>
        <fullName evidence="3">Uncharacterized protein</fullName>
    </submittedName>
</protein>
<evidence type="ECO:0000313" key="3">
    <source>
        <dbReference type="EMBL" id="KAL3635649.1"/>
    </source>
</evidence>
<accession>A0ABD3D2Y9</accession>
<evidence type="ECO:0000313" key="4">
    <source>
        <dbReference type="Proteomes" id="UP001632038"/>
    </source>
</evidence>
<feature type="compositionally biased region" description="Basic and acidic residues" evidence="2">
    <location>
        <begin position="1"/>
        <end position="20"/>
    </location>
</feature>
<dbReference type="PANTHER" id="PTHR31071:SF9">
    <property type="entry name" value="INTRACELLULAR PROTEIN TRANSPORT PROTEIN USO1-RELATED"/>
    <property type="match status" value="1"/>
</dbReference>
<evidence type="ECO:0000256" key="1">
    <source>
        <dbReference type="SAM" id="Coils"/>
    </source>
</evidence>
<sequence length="593" mass="67818">MKKAEKQSGEKRANLGEKLRRVGKKGGHNTPVAVAPFWSPKQLDFESPNNQSQPVSFNKDAPFPVPLVSARKLAATLWELHHYKLLLSKMHHGSGPPLPPRLRRLNHHQLGLDPLDPSPTPPDLCQPGSSSSLRRHVAASLMQHHRKTEMSNQNRAIQPVSPASYGSSLEIAQYNAAVTPTSSIELKHRTGGLRTSTELLKVLNRIWTLEEQHVSNMSLVKVLKKELDNARSQIKVLVREQQSDRREMDELMKQITDDKQIRKNKEHDRINLAIQSMRDELEDERKLRKRSESLHRKLARELQEVKTNLENERRSRNLLEDLCDEFAFGIRDYEKELHVLRQKTDSDWAERGNRDSDQLILHVSESWIDERMQTKLQADGEKKPVAEKLGSEIEAFLNAKKKIDGQKVNTKLRRSSLESIPLNTVVSAPREEEDDDDEDSDSNCFELENVKQSRGKKKVGPGPSVMQVKFEEQMVQAIQNGKTEGEKNGLERNEAANENNSNYVIENLIRSRYLLSENGNKQADKEVRRSQPSPVRQWSEKLPSHEHETAESSSKMRPEVKEGSLKAKLFEARTRGQRLHSRPKASIIPSRKK</sequence>
<name>A0ABD3D2Y9_9LAMI</name>
<dbReference type="PANTHER" id="PTHR31071">
    <property type="entry name" value="GB|AAF24581.1"/>
    <property type="match status" value="1"/>
</dbReference>
<feature type="region of interest" description="Disordered" evidence="2">
    <location>
        <begin position="423"/>
        <end position="443"/>
    </location>
</feature>
<feature type="region of interest" description="Disordered" evidence="2">
    <location>
        <begin position="109"/>
        <end position="131"/>
    </location>
</feature>
<comment type="caution">
    <text evidence="3">The sequence shown here is derived from an EMBL/GenBank/DDBJ whole genome shotgun (WGS) entry which is preliminary data.</text>
</comment>
<dbReference type="EMBL" id="JAVIJP010000027">
    <property type="protein sequence ID" value="KAL3635649.1"/>
    <property type="molecule type" value="Genomic_DNA"/>
</dbReference>
<keyword evidence="4" id="KW-1185">Reference proteome</keyword>
<evidence type="ECO:0000256" key="2">
    <source>
        <dbReference type="SAM" id="MobiDB-lite"/>
    </source>
</evidence>
<feature type="compositionally biased region" description="Basic and acidic residues" evidence="2">
    <location>
        <begin position="538"/>
        <end position="574"/>
    </location>
</feature>
<dbReference type="Proteomes" id="UP001632038">
    <property type="component" value="Unassembled WGS sequence"/>
</dbReference>
<keyword evidence="1" id="KW-0175">Coiled coil</keyword>
<dbReference type="InterPro" id="IPR043424">
    <property type="entry name" value="BLT-like"/>
</dbReference>
<organism evidence="3 4">
    <name type="scientific">Castilleja foliolosa</name>
    <dbReference type="NCBI Taxonomy" id="1961234"/>
    <lineage>
        <taxon>Eukaryota</taxon>
        <taxon>Viridiplantae</taxon>
        <taxon>Streptophyta</taxon>
        <taxon>Embryophyta</taxon>
        <taxon>Tracheophyta</taxon>
        <taxon>Spermatophyta</taxon>
        <taxon>Magnoliopsida</taxon>
        <taxon>eudicotyledons</taxon>
        <taxon>Gunneridae</taxon>
        <taxon>Pentapetalae</taxon>
        <taxon>asterids</taxon>
        <taxon>lamiids</taxon>
        <taxon>Lamiales</taxon>
        <taxon>Orobanchaceae</taxon>
        <taxon>Pedicularideae</taxon>
        <taxon>Castillejinae</taxon>
        <taxon>Castilleja</taxon>
    </lineage>
</organism>
<feature type="region of interest" description="Disordered" evidence="2">
    <location>
        <begin position="1"/>
        <end position="34"/>
    </location>
</feature>
<feature type="coiled-coil region" evidence="1">
    <location>
        <begin position="220"/>
        <end position="322"/>
    </location>
</feature>
<gene>
    <name evidence="3" type="ORF">CASFOL_020196</name>
</gene>
<feature type="compositionally biased region" description="Acidic residues" evidence="2">
    <location>
        <begin position="431"/>
        <end position="441"/>
    </location>
</feature>
<feature type="region of interest" description="Disordered" evidence="2">
    <location>
        <begin position="520"/>
        <end position="593"/>
    </location>
</feature>